<dbReference type="PANTHER" id="PTHR23315:SF112">
    <property type="entry name" value="U-BOX DOMAIN-CONTAINING PROTEIN 8"/>
    <property type="match status" value="1"/>
</dbReference>
<dbReference type="SMART" id="SM00504">
    <property type="entry name" value="Ubox"/>
    <property type="match status" value="1"/>
</dbReference>
<dbReference type="InterPro" id="IPR058678">
    <property type="entry name" value="ARM_PUB"/>
</dbReference>
<dbReference type="OrthoDB" id="10064100at2759"/>
<comment type="caution">
    <text evidence="2">The sequence shown here is derived from an EMBL/GenBank/DDBJ whole genome shotgun (WGS) entry which is preliminary data.</text>
</comment>
<dbReference type="SMART" id="SM00185">
    <property type="entry name" value="ARM"/>
    <property type="match status" value="5"/>
</dbReference>
<dbReference type="InterPro" id="IPR000225">
    <property type="entry name" value="Armadillo"/>
</dbReference>
<dbReference type="InterPro" id="IPR003613">
    <property type="entry name" value="Ubox_domain"/>
</dbReference>
<dbReference type="EMBL" id="JACMSC010000001">
    <property type="protein sequence ID" value="KAG6539285.1"/>
    <property type="molecule type" value="Genomic_DNA"/>
</dbReference>
<proteinExistence type="predicted"/>
<dbReference type="AlphaFoldDB" id="A0A8J5IP56"/>
<name>A0A8J5IP56_ZINOF</name>
<sequence>MEVVEEFPEDFRCPISLEVMTDPVILSSGHTFDRHSIQRWLDSGNRTCPVTNLPLPPSPSLIPNYALRSLISSFLDARRPPHSAAPASTLTFLACLSFPSDVASLSSVLRLAQCGGAAGRRLVTDSGAVAVLLRHAAATDRPDLQDLSLRALLHLSLDGDDARLGLVAEGALDPVVTALSPGCSSSSALASTLLTSLAVVEVNKATIGAHPFAIPRLAALLRDGDARERREATTALYELCKFADNRRRAVRAGAVPPLVRLVREGSERAVRVLGLLAKCREGKDEMRKTIGFVKALVEALRAGSPRAIEHGLLALNLVCSESKGMALEAIEEGGLQLCSLLFCDLNQKTRKNAMELALTLQNANQFS</sequence>
<dbReference type="GO" id="GO:0016567">
    <property type="term" value="P:protein ubiquitination"/>
    <property type="evidence" value="ECO:0007669"/>
    <property type="project" value="InterPro"/>
</dbReference>
<protein>
    <recommendedName>
        <fullName evidence="1">U-box domain-containing protein</fullName>
    </recommendedName>
</protein>
<dbReference type="InterPro" id="IPR045210">
    <property type="entry name" value="RING-Ubox_PUB"/>
</dbReference>
<evidence type="ECO:0000313" key="2">
    <source>
        <dbReference type="EMBL" id="KAG6539285.1"/>
    </source>
</evidence>
<gene>
    <name evidence="2" type="ORF">ZIOFF_004447</name>
</gene>
<dbReference type="FunFam" id="3.30.40.10:FF:000809">
    <property type="entry name" value="RING-type E3 ubiquitin transferase"/>
    <property type="match status" value="1"/>
</dbReference>
<organism evidence="2 3">
    <name type="scientific">Zingiber officinale</name>
    <name type="common">Ginger</name>
    <name type="synonym">Amomum zingiber</name>
    <dbReference type="NCBI Taxonomy" id="94328"/>
    <lineage>
        <taxon>Eukaryota</taxon>
        <taxon>Viridiplantae</taxon>
        <taxon>Streptophyta</taxon>
        <taxon>Embryophyta</taxon>
        <taxon>Tracheophyta</taxon>
        <taxon>Spermatophyta</taxon>
        <taxon>Magnoliopsida</taxon>
        <taxon>Liliopsida</taxon>
        <taxon>Zingiberales</taxon>
        <taxon>Zingiberaceae</taxon>
        <taxon>Zingiber</taxon>
    </lineage>
</organism>
<keyword evidence="3" id="KW-1185">Reference proteome</keyword>
<reference evidence="2 3" key="1">
    <citation type="submission" date="2020-08" db="EMBL/GenBank/DDBJ databases">
        <title>Plant Genome Project.</title>
        <authorList>
            <person name="Zhang R.-G."/>
        </authorList>
    </citation>
    <scope>NUCLEOTIDE SEQUENCE [LARGE SCALE GENOMIC DNA]</scope>
    <source>
        <tissue evidence="2">Rhizome</tissue>
    </source>
</reference>
<accession>A0A8J5IP56</accession>
<evidence type="ECO:0000313" key="3">
    <source>
        <dbReference type="Proteomes" id="UP000734854"/>
    </source>
</evidence>
<dbReference type="GO" id="GO:0004842">
    <property type="term" value="F:ubiquitin-protein transferase activity"/>
    <property type="evidence" value="ECO:0007669"/>
    <property type="project" value="InterPro"/>
</dbReference>
<dbReference type="PANTHER" id="PTHR23315">
    <property type="entry name" value="U BOX DOMAIN-CONTAINING"/>
    <property type="match status" value="1"/>
</dbReference>
<dbReference type="CDD" id="cd16664">
    <property type="entry name" value="RING-Ubox_PUB"/>
    <property type="match status" value="1"/>
</dbReference>
<dbReference type="Proteomes" id="UP000734854">
    <property type="component" value="Unassembled WGS sequence"/>
</dbReference>
<dbReference type="Pfam" id="PF04564">
    <property type="entry name" value="U-box"/>
    <property type="match status" value="1"/>
</dbReference>
<dbReference type="PROSITE" id="PS51698">
    <property type="entry name" value="U_BOX"/>
    <property type="match status" value="1"/>
</dbReference>
<feature type="domain" description="U-box" evidence="1">
    <location>
        <begin position="6"/>
        <end position="81"/>
    </location>
</feature>
<dbReference type="Pfam" id="PF25598">
    <property type="entry name" value="ARM_PUB"/>
    <property type="match status" value="1"/>
</dbReference>
<evidence type="ECO:0000259" key="1">
    <source>
        <dbReference type="PROSITE" id="PS51698"/>
    </source>
</evidence>